<keyword evidence="8" id="KW-1185">Reference proteome</keyword>
<dbReference type="GO" id="GO:0005886">
    <property type="term" value="C:plasma membrane"/>
    <property type="evidence" value="ECO:0007669"/>
    <property type="project" value="TreeGrafter"/>
</dbReference>
<name>A0A6P5JKV9_PHACI</name>
<comment type="subcellular location">
    <subcellularLocation>
        <location evidence="1">Membrane</location>
        <topology evidence="1">Multi-pass membrane protein</topology>
    </subcellularLocation>
</comment>
<evidence type="ECO:0000256" key="1">
    <source>
        <dbReference type="ARBA" id="ARBA00004141"/>
    </source>
</evidence>
<dbReference type="AlphaFoldDB" id="A0A6P5JKV9"/>
<feature type="region of interest" description="Disordered" evidence="6">
    <location>
        <begin position="264"/>
        <end position="299"/>
    </location>
</feature>
<dbReference type="InterPro" id="IPR030417">
    <property type="entry name" value="MS4A"/>
</dbReference>
<dbReference type="CTD" id="728588"/>
<dbReference type="InterPro" id="IPR007237">
    <property type="entry name" value="CD20-like"/>
</dbReference>
<dbReference type="PANTHER" id="PTHR23320:SF155">
    <property type="entry name" value="MEMBRANE-SPANNING 4-DOMAINS SUBFAMILY A MEMBER 8"/>
    <property type="match status" value="1"/>
</dbReference>
<keyword evidence="5 7" id="KW-0472">Membrane</keyword>
<dbReference type="Pfam" id="PF04103">
    <property type="entry name" value="CD20"/>
    <property type="match status" value="1"/>
</dbReference>
<dbReference type="GO" id="GO:0007166">
    <property type="term" value="P:cell surface receptor signaling pathway"/>
    <property type="evidence" value="ECO:0007669"/>
    <property type="project" value="TreeGrafter"/>
</dbReference>
<feature type="region of interest" description="Disordered" evidence="6">
    <location>
        <begin position="1"/>
        <end position="20"/>
    </location>
</feature>
<feature type="transmembrane region" description="Helical" evidence="7">
    <location>
        <begin position="214"/>
        <end position="233"/>
    </location>
</feature>
<dbReference type="GeneID" id="110200730"/>
<evidence type="ECO:0000313" key="8">
    <source>
        <dbReference type="Proteomes" id="UP000515140"/>
    </source>
</evidence>
<evidence type="ECO:0000256" key="6">
    <source>
        <dbReference type="SAM" id="MobiDB-lite"/>
    </source>
</evidence>
<dbReference type="FunCoup" id="A0A6P5JKV9">
    <property type="interactions" value="1"/>
</dbReference>
<keyword evidence="4 7" id="KW-1133">Transmembrane helix</keyword>
<feature type="transmembrane region" description="Helical" evidence="7">
    <location>
        <begin position="183"/>
        <end position="202"/>
    </location>
</feature>
<organism evidence="8 9">
    <name type="scientific">Phascolarctos cinereus</name>
    <name type="common">Koala</name>
    <dbReference type="NCBI Taxonomy" id="38626"/>
    <lineage>
        <taxon>Eukaryota</taxon>
        <taxon>Metazoa</taxon>
        <taxon>Chordata</taxon>
        <taxon>Craniata</taxon>
        <taxon>Vertebrata</taxon>
        <taxon>Euteleostomi</taxon>
        <taxon>Mammalia</taxon>
        <taxon>Metatheria</taxon>
        <taxon>Diprotodontia</taxon>
        <taxon>Phascolarctidae</taxon>
        <taxon>Phascolarctos</taxon>
    </lineage>
</organism>
<evidence type="ECO:0000313" key="9">
    <source>
        <dbReference type="RefSeq" id="XP_020831806.1"/>
    </source>
</evidence>
<evidence type="ECO:0000256" key="5">
    <source>
        <dbReference type="ARBA" id="ARBA00023136"/>
    </source>
</evidence>
<evidence type="ECO:0000256" key="4">
    <source>
        <dbReference type="ARBA" id="ARBA00022989"/>
    </source>
</evidence>
<feature type="transmembrane region" description="Helical" evidence="7">
    <location>
        <begin position="154"/>
        <end position="171"/>
    </location>
</feature>
<feature type="transmembrane region" description="Helical" evidence="7">
    <location>
        <begin position="121"/>
        <end position="142"/>
    </location>
</feature>
<keyword evidence="3 7" id="KW-0812">Transmembrane</keyword>
<dbReference type="RefSeq" id="XP_020831806.1">
    <property type="nucleotide sequence ID" value="XM_020976147.1"/>
</dbReference>
<evidence type="ECO:0000256" key="3">
    <source>
        <dbReference type="ARBA" id="ARBA00022692"/>
    </source>
</evidence>
<reference evidence="9" key="1">
    <citation type="submission" date="2025-08" db="UniProtKB">
        <authorList>
            <consortium name="RefSeq"/>
        </authorList>
    </citation>
    <scope>IDENTIFICATION</scope>
    <source>
        <tissue evidence="9">Spleen</tissue>
    </source>
</reference>
<comment type="similarity">
    <text evidence="2">Belongs to the MS4A family.</text>
</comment>
<accession>A0A6P5JKV9</accession>
<dbReference type="PANTHER" id="PTHR23320">
    <property type="entry name" value="MEMBRANE-SPANNING 4-DOMAINS SUBFAMILY A MS4A -RELATED"/>
    <property type="match status" value="1"/>
</dbReference>
<evidence type="ECO:0000256" key="2">
    <source>
        <dbReference type="ARBA" id="ARBA00009565"/>
    </source>
</evidence>
<dbReference type="KEGG" id="pcw:110200730"/>
<sequence>MQHVGGALNSPSASIGFNNTPFTLQNPPGMSDLSNAAVVVQNPSMAIQNPVGMANSQNPPTGALNVTGTTTLQNLPVVNQNPTVLSPGTTHIENQPISSLSSGNFTTFDVKRFMAQEVNSLGAVQIMTGLMHICLGSVLLYFLKVVLTYSGYPFWGGLSFIVSGTLSILAAKQPAQCMVRGSVGMNIVSAIFSIGGMLILITDLIVVENASPNTFISSVLFLFSFLECVITCVSSHFGCEAIGWNNWTTMILLPNAANTSRTMARAPQQGFTSGGEYPESLPSEGKKTPQAPDCEDPRS</sequence>
<dbReference type="InParanoid" id="A0A6P5JKV9"/>
<dbReference type="Proteomes" id="UP000515140">
    <property type="component" value="Unplaced"/>
</dbReference>
<protein>
    <submittedName>
        <fullName evidence="9">Membrane-spanning 4-domains subfamily A member 18</fullName>
    </submittedName>
</protein>
<gene>
    <name evidence="9" type="primary">MS4A18</name>
</gene>
<proteinExistence type="inferred from homology"/>
<feature type="compositionally biased region" description="Polar residues" evidence="6">
    <location>
        <begin position="9"/>
        <end position="20"/>
    </location>
</feature>
<evidence type="ECO:0000256" key="7">
    <source>
        <dbReference type="SAM" id="Phobius"/>
    </source>
</evidence>